<reference evidence="3 4" key="1">
    <citation type="submission" date="2021-06" db="EMBL/GenBank/DDBJ databases">
        <title>Enterococcus alishanensis sp. nov., a novel lactic acid bacterium isolated from fresh coffee beans.</title>
        <authorList>
            <person name="Chen Y.-S."/>
        </authorList>
    </citation>
    <scope>NUCLEOTIDE SEQUENCE [LARGE SCALE GENOMIC DNA]</scope>
    <source>
        <strain evidence="3 4">ALS3</strain>
    </source>
</reference>
<comment type="caution">
    <text evidence="3">The sequence shown here is derived from an EMBL/GenBank/DDBJ whole genome shotgun (WGS) entry which is preliminary data.</text>
</comment>
<gene>
    <name evidence="3" type="ORF">KUA55_10840</name>
</gene>
<evidence type="ECO:0000256" key="1">
    <source>
        <dbReference type="ARBA" id="ARBA00022991"/>
    </source>
</evidence>
<dbReference type="Proteomes" id="UP000774130">
    <property type="component" value="Unassembled WGS sequence"/>
</dbReference>
<sequence>MKTVMWFRRDLRIQDNKALYYACENLGSDELVLLFQANPNQFIQDSPNHQAFFSSVQHFKETIDQKAHLQIQYGEPLELFERLKNELKDWNKIYFNEDTSGYGAVRDQEAIKFFHENEIESYAYQDAYLHGAKEIKKEDGDYYKVFTPYYKKWLEMIKETPLKVAYDAKAVYKKVLFSKDEEKFKKMIEKIPEQQISFGEEAAEERLTKFIQADLEEYQQARDIPSLDQTSHLSRFLRTGEISMRTVWEKVQKVNKSQSRTTFQKELCWRDFYNMIYTSFPKQKDEPIQAKFKFVEWENDQEKFERWQTGKTGYPIVDAAMRQLKETGWMHNRLRMIVASFLTKDLLIDWRWGEKYFQQMLIDYDPASNIGGWQWAASTGTDAVPYFRIFNPTTQAEKFDKHGDFIREYLPELADLPDKYIHQPEKMTIEQQEEYGVILDDTYPKPIVNHKERRKKALATYESSKEYAQETFGESDGK</sequence>
<proteinExistence type="predicted"/>
<evidence type="ECO:0000313" key="3">
    <source>
        <dbReference type="EMBL" id="MBV7391177.1"/>
    </source>
</evidence>
<protein>
    <submittedName>
        <fullName evidence="3">DNA photolyase family protein</fullName>
    </submittedName>
</protein>
<dbReference type="InterPro" id="IPR002081">
    <property type="entry name" value="Cryptochrome/DNA_photolyase_1"/>
</dbReference>
<evidence type="ECO:0000259" key="2">
    <source>
        <dbReference type="PROSITE" id="PS51645"/>
    </source>
</evidence>
<dbReference type="Pfam" id="PF00875">
    <property type="entry name" value="DNA_photolyase"/>
    <property type="match status" value="1"/>
</dbReference>
<accession>A0ABS6TE83</accession>
<organism evidence="3 4">
    <name type="scientific">Enterococcus alishanensis</name>
    <dbReference type="NCBI Taxonomy" id="1303817"/>
    <lineage>
        <taxon>Bacteria</taxon>
        <taxon>Bacillati</taxon>
        <taxon>Bacillota</taxon>
        <taxon>Bacilli</taxon>
        <taxon>Lactobacillales</taxon>
        <taxon>Enterococcaceae</taxon>
        <taxon>Enterococcus</taxon>
    </lineage>
</organism>
<dbReference type="PROSITE" id="PS00691">
    <property type="entry name" value="DNA_PHOTOLYASES_1_2"/>
    <property type="match status" value="1"/>
</dbReference>
<dbReference type="PROSITE" id="PS00394">
    <property type="entry name" value="DNA_PHOTOLYASES_1_1"/>
    <property type="match status" value="1"/>
</dbReference>
<dbReference type="PANTHER" id="PTHR11455:SF9">
    <property type="entry name" value="CRYPTOCHROME CIRCADIAN CLOCK 5 ISOFORM X1"/>
    <property type="match status" value="1"/>
</dbReference>
<dbReference type="Pfam" id="PF03441">
    <property type="entry name" value="FAD_binding_7"/>
    <property type="match status" value="1"/>
</dbReference>
<name>A0ABS6TE83_9ENTE</name>
<feature type="domain" description="Photolyase/cryptochrome alpha/beta" evidence="2">
    <location>
        <begin position="1"/>
        <end position="129"/>
    </location>
</feature>
<dbReference type="EMBL" id="JAHUZB010000004">
    <property type="protein sequence ID" value="MBV7391177.1"/>
    <property type="molecule type" value="Genomic_DNA"/>
</dbReference>
<keyword evidence="1" id="KW-0157">Chromophore</keyword>
<dbReference type="RefSeq" id="WP_218326289.1">
    <property type="nucleotide sequence ID" value="NZ_JAHUZB010000004.1"/>
</dbReference>
<dbReference type="InterPro" id="IPR006050">
    <property type="entry name" value="DNA_photolyase_N"/>
</dbReference>
<dbReference type="PROSITE" id="PS51645">
    <property type="entry name" value="PHR_CRY_ALPHA_BETA"/>
    <property type="match status" value="1"/>
</dbReference>
<evidence type="ECO:0000313" key="4">
    <source>
        <dbReference type="Proteomes" id="UP000774130"/>
    </source>
</evidence>
<dbReference type="InterPro" id="IPR018394">
    <property type="entry name" value="DNA_photolyase_1_CS_C"/>
</dbReference>
<dbReference type="PANTHER" id="PTHR11455">
    <property type="entry name" value="CRYPTOCHROME"/>
    <property type="match status" value="1"/>
</dbReference>
<dbReference type="InterPro" id="IPR005101">
    <property type="entry name" value="Cryptochr/Photolyase_FAD-bd"/>
</dbReference>
<keyword evidence="4" id="KW-1185">Reference proteome</keyword>